<dbReference type="STRING" id="394193.SAMN04489732_112150"/>
<proteinExistence type="predicted"/>
<evidence type="ECO:0000313" key="2">
    <source>
        <dbReference type="EMBL" id="SEP48754.1"/>
    </source>
</evidence>
<keyword evidence="2" id="KW-0378">Hydrolase</keyword>
<evidence type="ECO:0000259" key="1">
    <source>
        <dbReference type="Pfam" id="PF12146"/>
    </source>
</evidence>
<dbReference type="PANTHER" id="PTHR11614">
    <property type="entry name" value="PHOSPHOLIPASE-RELATED"/>
    <property type="match status" value="1"/>
</dbReference>
<dbReference type="InterPro" id="IPR029058">
    <property type="entry name" value="AB_hydrolase_fold"/>
</dbReference>
<dbReference type="EMBL" id="FOEF01000012">
    <property type="protein sequence ID" value="SEP48754.1"/>
    <property type="molecule type" value="Genomic_DNA"/>
</dbReference>
<protein>
    <submittedName>
        <fullName evidence="2">Lysophospholipase, alpha-beta hydrolase superfamily</fullName>
    </submittedName>
</protein>
<dbReference type="GO" id="GO:0016787">
    <property type="term" value="F:hydrolase activity"/>
    <property type="evidence" value="ECO:0007669"/>
    <property type="project" value="UniProtKB-KW"/>
</dbReference>
<evidence type="ECO:0000313" key="3">
    <source>
        <dbReference type="Proteomes" id="UP000198582"/>
    </source>
</evidence>
<dbReference type="Gene3D" id="3.40.50.1820">
    <property type="entry name" value="alpha/beta hydrolase"/>
    <property type="match status" value="1"/>
</dbReference>
<dbReference type="InterPro" id="IPR051044">
    <property type="entry name" value="MAG_DAG_Lipase"/>
</dbReference>
<dbReference type="OrthoDB" id="9806902at2"/>
<dbReference type="RefSeq" id="WP_091620996.1">
    <property type="nucleotide sequence ID" value="NZ_FOEF01000012.1"/>
</dbReference>
<accession>A0A1H8Y903</accession>
<dbReference type="Pfam" id="PF12146">
    <property type="entry name" value="Hydrolase_4"/>
    <property type="match status" value="1"/>
</dbReference>
<dbReference type="AlphaFoldDB" id="A0A1H8Y903"/>
<dbReference type="Proteomes" id="UP000198582">
    <property type="component" value="Unassembled WGS sequence"/>
</dbReference>
<dbReference type="InterPro" id="IPR022742">
    <property type="entry name" value="Hydrolase_4"/>
</dbReference>
<feature type="domain" description="Serine aminopeptidase S33" evidence="1">
    <location>
        <begin position="26"/>
        <end position="272"/>
    </location>
</feature>
<organism evidence="2 3">
    <name type="scientific">Amycolatopsis saalfeldensis</name>
    <dbReference type="NCBI Taxonomy" id="394193"/>
    <lineage>
        <taxon>Bacteria</taxon>
        <taxon>Bacillati</taxon>
        <taxon>Actinomycetota</taxon>
        <taxon>Actinomycetes</taxon>
        <taxon>Pseudonocardiales</taxon>
        <taxon>Pseudonocardiaceae</taxon>
        <taxon>Amycolatopsis</taxon>
    </lineage>
</organism>
<gene>
    <name evidence="2" type="ORF">SAMN04489732_112150</name>
</gene>
<keyword evidence="3" id="KW-1185">Reference proteome</keyword>
<dbReference type="SUPFAM" id="SSF53474">
    <property type="entry name" value="alpha/beta-Hydrolases"/>
    <property type="match status" value="1"/>
</dbReference>
<reference evidence="2 3" key="1">
    <citation type="submission" date="2016-10" db="EMBL/GenBank/DDBJ databases">
        <authorList>
            <person name="de Groot N.N."/>
        </authorList>
    </citation>
    <scope>NUCLEOTIDE SEQUENCE [LARGE SCALE GENOMIC DNA]</scope>
    <source>
        <strain evidence="2 3">DSM 44993</strain>
    </source>
</reference>
<name>A0A1H8Y903_9PSEU</name>
<sequence length="311" mass="33853">MYTERFTYPGAGGLAVTAYRWDPATPPSGAVQLTHGMGEHVLRYDETALALTAAGYVVYGQDHRGHGNTAAAEDQLGQLGPDGWHHLVEDIGRLSELIREERPGLPLAVLAHSMGSFATQQYLLEHSDQLDAVVLTGTALLDLLEPALDLDQELDLAMFNAPFQPARTEFEWLTRDEKIVDAYLADPHCGFGLDRDSVKAMFADARRLAAPDALTAIRPSLPVYIAVGEQDPVNGQLALVKPLADRYRAAGLTDVTLVTYPGARHEILNETNRADVIAELLTWLDRKITLPGWDAAPADHGETAESARTTP</sequence>